<keyword evidence="10 18" id="KW-0808">Transferase</keyword>
<reference evidence="20" key="1">
    <citation type="submission" date="2020-10" db="EMBL/GenBank/DDBJ databases">
        <authorList>
            <person name="Gilroy R."/>
        </authorList>
    </citation>
    <scope>NUCLEOTIDE SEQUENCE</scope>
    <source>
        <strain evidence="20">CHK152-2871</strain>
    </source>
</reference>
<feature type="transmembrane region" description="Helical" evidence="19">
    <location>
        <begin position="6"/>
        <end position="35"/>
    </location>
</feature>
<evidence type="ECO:0000256" key="4">
    <source>
        <dbReference type="ARBA" id="ARBA00005189"/>
    </source>
</evidence>
<keyword evidence="12 18" id="KW-0548">Nucleotidyltransferase</keyword>
<feature type="transmembrane region" description="Helical" evidence="19">
    <location>
        <begin position="98"/>
        <end position="120"/>
    </location>
</feature>
<keyword evidence="16" id="KW-0594">Phospholipid biosynthesis</keyword>
<dbReference type="GO" id="GO:0016024">
    <property type="term" value="P:CDP-diacylglycerol biosynthetic process"/>
    <property type="evidence" value="ECO:0007669"/>
    <property type="project" value="TreeGrafter"/>
</dbReference>
<feature type="transmembrane region" description="Helical" evidence="19">
    <location>
        <begin position="181"/>
        <end position="198"/>
    </location>
</feature>
<organism evidence="20 21">
    <name type="scientific">Candidatus Galligastranaerophilus intestinavium</name>
    <dbReference type="NCBI Taxonomy" id="2840836"/>
    <lineage>
        <taxon>Bacteria</taxon>
        <taxon>Candidatus Galligastranaerophilus</taxon>
    </lineage>
</organism>
<evidence type="ECO:0000256" key="2">
    <source>
        <dbReference type="ARBA" id="ARBA00004651"/>
    </source>
</evidence>
<dbReference type="PANTHER" id="PTHR46382">
    <property type="entry name" value="PHOSPHATIDATE CYTIDYLYLTRANSFERASE"/>
    <property type="match status" value="1"/>
</dbReference>
<comment type="pathway">
    <text evidence="4">Lipid metabolism.</text>
</comment>
<protein>
    <recommendedName>
        <fullName evidence="7 18">Phosphatidate cytidylyltransferase</fullName>
        <ecNumber evidence="6 18">2.7.7.41</ecNumber>
    </recommendedName>
</protein>
<evidence type="ECO:0000256" key="7">
    <source>
        <dbReference type="ARBA" id="ARBA00019373"/>
    </source>
</evidence>
<keyword evidence="11 18" id="KW-0812">Transmembrane</keyword>
<evidence type="ECO:0000256" key="8">
    <source>
        <dbReference type="ARBA" id="ARBA00022475"/>
    </source>
</evidence>
<evidence type="ECO:0000256" key="15">
    <source>
        <dbReference type="ARBA" id="ARBA00023136"/>
    </source>
</evidence>
<evidence type="ECO:0000256" key="17">
    <source>
        <dbReference type="ARBA" id="ARBA00023264"/>
    </source>
</evidence>
<evidence type="ECO:0000256" key="10">
    <source>
        <dbReference type="ARBA" id="ARBA00022679"/>
    </source>
</evidence>
<dbReference type="Proteomes" id="UP000886865">
    <property type="component" value="Unassembled WGS sequence"/>
</dbReference>
<feature type="transmembrane region" description="Helical" evidence="19">
    <location>
        <begin position="73"/>
        <end position="91"/>
    </location>
</feature>
<evidence type="ECO:0000256" key="14">
    <source>
        <dbReference type="ARBA" id="ARBA00023098"/>
    </source>
</evidence>
<evidence type="ECO:0000256" key="11">
    <source>
        <dbReference type="ARBA" id="ARBA00022692"/>
    </source>
</evidence>
<evidence type="ECO:0000256" key="5">
    <source>
        <dbReference type="ARBA" id="ARBA00010185"/>
    </source>
</evidence>
<dbReference type="GO" id="GO:0005886">
    <property type="term" value="C:plasma membrane"/>
    <property type="evidence" value="ECO:0007669"/>
    <property type="project" value="UniProtKB-SubCell"/>
</dbReference>
<dbReference type="EMBL" id="DVJQ01000010">
    <property type="protein sequence ID" value="HIS73626.1"/>
    <property type="molecule type" value="Genomic_DNA"/>
</dbReference>
<evidence type="ECO:0000256" key="12">
    <source>
        <dbReference type="ARBA" id="ARBA00022695"/>
    </source>
</evidence>
<evidence type="ECO:0000256" key="13">
    <source>
        <dbReference type="ARBA" id="ARBA00022989"/>
    </source>
</evidence>
<evidence type="ECO:0000256" key="19">
    <source>
        <dbReference type="SAM" id="Phobius"/>
    </source>
</evidence>
<reference evidence="20" key="2">
    <citation type="journal article" date="2021" name="PeerJ">
        <title>Extensive microbial diversity within the chicken gut microbiome revealed by metagenomics and culture.</title>
        <authorList>
            <person name="Gilroy R."/>
            <person name="Ravi A."/>
            <person name="Getino M."/>
            <person name="Pursley I."/>
            <person name="Horton D.L."/>
            <person name="Alikhan N.F."/>
            <person name="Baker D."/>
            <person name="Gharbi K."/>
            <person name="Hall N."/>
            <person name="Watson M."/>
            <person name="Adriaenssens E.M."/>
            <person name="Foster-Nyarko E."/>
            <person name="Jarju S."/>
            <person name="Secka A."/>
            <person name="Antonio M."/>
            <person name="Oren A."/>
            <person name="Chaudhuri R.R."/>
            <person name="La Ragione R."/>
            <person name="Hildebrand F."/>
            <person name="Pallen M.J."/>
        </authorList>
    </citation>
    <scope>NUCLEOTIDE SEQUENCE</scope>
    <source>
        <strain evidence="20">CHK152-2871</strain>
    </source>
</reference>
<evidence type="ECO:0000256" key="9">
    <source>
        <dbReference type="ARBA" id="ARBA00022516"/>
    </source>
</evidence>
<keyword evidence="9" id="KW-0444">Lipid biosynthesis</keyword>
<feature type="transmembrane region" description="Helical" evidence="19">
    <location>
        <begin position="140"/>
        <end position="160"/>
    </location>
</feature>
<sequence>MRIVTGVIFSIIALLCLFMGGLPILGFLLVVIFLGSVEYVKILRTKGFHPSLSLILLTDLAFAILIFFRRFDLLPSIISLAIMASFLMVLFMGRQPYIVNVATTVLGFLYCGWLPCHLLLIRQISADRINAFQIGTNEGLWLVIFVFLIVVATDIGGYYFGSKFGKHKLSPVISPKKTVEGALGATIMALIVASFGVFYTKLTLLHALVAGLLITISSQLGDLSESLVKRDAGVKDSSNILPGHGGILDRTDGYLFALPVAYYYFVNFACGHNIIIEFFKYIQGAINVYFG</sequence>
<keyword evidence="15 19" id="KW-0472">Membrane</keyword>
<evidence type="ECO:0000256" key="16">
    <source>
        <dbReference type="ARBA" id="ARBA00023209"/>
    </source>
</evidence>
<keyword evidence="13 19" id="KW-1133">Transmembrane helix</keyword>
<feature type="transmembrane region" description="Helical" evidence="19">
    <location>
        <begin position="47"/>
        <end position="67"/>
    </location>
</feature>
<keyword evidence="17" id="KW-1208">Phospholipid metabolism</keyword>
<evidence type="ECO:0000313" key="20">
    <source>
        <dbReference type="EMBL" id="HIS73626.1"/>
    </source>
</evidence>
<comment type="similarity">
    <text evidence="5 18">Belongs to the CDS family.</text>
</comment>
<keyword evidence="8" id="KW-1003">Cell membrane</keyword>
<dbReference type="InterPro" id="IPR000374">
    <property type="entry name" value="PC_trans"/>
</dbReference>
<comment type="pathway">
    <text evidence="3 18">Phospholipid metabolism; CDP-diacylglycerol biosynthesis; CDP-diacylglycerol from sn-glycerol 3-phosphate: step 3/3.</text>
</comment>
<feature type="transmembrane region" description="Helical" evidence="19">
    <location>
        <begin position="204"/>
        <end position="221"/>
    </location>
</feature>
<proteinExistence type="inferred from homology"/>
<comment type="subcellular location">
    <subcellularLocation>
        <location evidence="2">Cell membrane</location>
        <topology evidence="2">Multi-pass membrane protein</topology>
    </subcellularLocation>
</comment>
<gene>
    <name evidence="20" type="ORF">IAA86_01235</name>
</gene>
<dbReference type="GO" id="GO:0004605">
    <property type="term" value="F:phosphatidate cytidylyltransferase activity"/>
    <property type="evidence" value="ECO:0007669"/>
    <property type="project" value="UniProtKB-EC"/>
</dbReference>
<dbReference type="PANTHER" id="PTHR46382:SF1">
    <property type="entry name" value="PHOSPHATIDATE CYTIDYLYLTRANSFERASE"/>
    <property type="match status" value="1"/>
</dbReference>
<comment type="catalytic activity">
    <reaction evidence="1 18">
        <text>a 1,2-diacyl-sn-glycero-3-phosphate + CTP + H(+) = a CDP-1,2-diacyl-sn-glycerol + diphosphate</text>
        <dbReference type="Rhea" id="RHEA:16229"/>
        <dbReference type="ChEBI" id="CHEBI:15378"/>
        <dbReference type="ChEBI" id="CHEBI:33019"/>
        <dbReference type="ChEBI" id="CHEBI:37563"/>
        <dbReference type="ChEBI" id="CHEBI:58332"/>
        <dbReference type="ChEBI" id="CHEBI:58608"/>
        <dbReference type="EC" id="2.7.7.41"/>
    </reaction>
</comment>
<name>A0A9D1JX32_9BACT</name>
<dbReference type="Pfam" id="PF01148">
    <property type="entry name" value="CTP_transf_1"/>
    <property type="match status" value="1"/>
</dbReference>
<evidence type="ECO:0000256" key="6">
    <source>
        <dbReference type="ARBA" id="ARBA00012487"/>
    </source>
</evidence>
<keyword evidence="14" id="KW-0443">Lipid metabolism</keyword>
<evidence type="ECO:0000256" key="18">
    <source>
        <dbReference type="RuleBase" id="RU003938"/>
    </source>
</evidence>
<comment type="caution">
    <text evidence="20">The sequence shown here is derived from an EMBL/GenBank/DDBJ whole genome shotgun (WGS) entry which is preliminary data.</text>
</comment>
<evidence type="ECO:0000256" key="3">
    <source>
        <dbReference type="ARBA" id="ARBA00005119"/>
    </source>
</evidence>
<accession>A0A9D1JX32</accession>
<evidence type="ECO:0000313" key="21">
    <source>
        <dbReference type="Proteomes" id="UP000886865"/>
    </source>
</evidence>
<dbReference type="EC" id="2.7.7.41" evidence="6 18"/>
<dbReference type="PROSITE" id="PS01315">
    <property type="entry name" value="CDS"/>
    <property type="match status" value="1"/>
</dbReference>
<evidence type="ECO:0000256" key="1">
    <source>
        <dbReference type="ARBA" id="ARBA00001698"/>
    </source>
</evidence>
<dbReference type="AlphaFoldDB" id="A0A9D1JX32"/>